<dbReference type="EMBL" id="ML994662">
    <property type="protein sequence ID" value="KAF2179901.1"/>
    <property type="molecule type" value="Genomic_DNA"/>
</dbReference>
<evidence type="ECO:0000256" key="1">
    <source>
        <dbReference type="SAM" id="MobiDB-lite"/>
    </source>
</evidence>
<proteinExistence type="predicted"/>
<sequence length="88" mass="9916">PGRGGVRSGSYDGANGPVEDRSQDTFGSQPAIVQRAKLELLSLFEWDENIVYNKEPPSYIYYSIEWKVTLNKRLVTKNIEQDLVLAPS</sequence>
<accession>A0A6A6DKA6</accession>
<feature type="region of interest" description="Disordered" evidence="1">
    <location>
        <begin position="1"/>
        <end position="27"/>
    </location>
</feature>
<organism evidence="2 3">
    <name type="scientific">Zopfia rhizophila CBS 207.26</name>
    <dbReference type="NCBI Taxonomy" id="1314779"/>
    <lineage>
        <taxon>Eukaryota</taxon>
        <taxon>Fungi</taxon>
        <taxon>Dikarya</taxon>
        <taxon>Ascomycota</taxon>
        <taxon>Pezizomycotina</taxon>
        <taxon>Dothideomycetes</taxon>
        <taxon>Dothideomycetes incertae sedis</taxon>
        <taxon>Zopfiaceae</taxon>
        <taxon>Zopfia</taxon>
    </lineage>
</organism>
<evidence type="ECO:0000313" key="2">
    <source>
        <dbReference type="EMBL" id="KAF2179901.1"/>
    </source>
</evidence>
<name>A0A6A6DKA6_9PEZI</name>
<feature type="non-terminal residue" evidence="2">
    <location>
        <position position="1"/>
    </location>
</feature>
<protein>
    <submittedName>
        <fullName evidence="2">Uncharacterized protein</fullName>
    </submittedName>
</protein>
<dbReference type="OrthoDB" id="4845905at2759"/>
<gene>
    <name evidence="2" type="ORF">K469DRAFT_797863</name>
</gene>
<dbReference type="AlphaFoldDB" id="A0A6A6DKA6"/>
<reference evidence="2" key="1">
    <citation type="journal article" date="2020" name="Stud. Mycol.">
        <title>101 Dothideomycetes genomes: a test case for predicting lifestyles and emergence of pathogens.</title>
        <authorList>
            <person name="Haridas S."/>
            <person name="Albert R."/>
            <person name="Binder M."/>
            <person name="Bloem J."/>
            <person name="Labutti K."/>
            <person name="Salamov A."/>
            <person name="Andreopoulos B."/>
            <person name="Baker S."/>
            <person name="Barry K."/>
            <person name="Bills G."/>
            <person name="Bluhm B."/>
            <person name="Cannon C."/>
            <person name="Castanera R."/>
            <person name="Culley D."/>
            <person name="Daum C."/>
            <person name="Ezra D."/>
            <person name="Gonzalez J."/>
            <person name="Henrissat B."/>
            <person name="Kuo A."/>
            <person name="Liang C."/>
            <person name="Lipzen A."/>
            <person name="Lutzoni F."/>
            <person name="Magnuson J."/>
            <person name="Mondo S."/>
            <person name="Nolan M."/>
            <person name="Ohm R."/>
            <person name="Pangilinan J."/>
            <person name="Park H.-J."/>
            <person name="Ramirez L."/>
            <person name="Alfaro M."/>
            <person name="Sun H."/>
            <person name="Tritt A."/>
            <person name="Yoshinaga Y."/>
            <person name="Zwiers L.-H."/>
            <person name="Turgeon B."/>
            <person name="Goodwin S."/>
            <person name="Spatafora J."/>
            <person name="Crous P."/>
            <person name="Grigoriev I."/>
        </authorList>
    </citation>
    <scope>NUCLEOTIDE SEQUENCE</scope>
    <source>
        <strain evidence="2">CBS 207.26</strain>
    </source>
</reference>
<evidence type="ECO:0000313" key="3">
    <source>
        <dbReference type="Proteomes" id="UP000800200"/>
    </source>
</evidence>
<dbReference type="Proteomes" id="UP000800200">
    <property type="component" value="Unassembled WGS sequence"/>
</dbReference>
<keyword evidence="3" id="KW-1185">Reference proteome</keyword>